<reference evidence="6" key="1">
    <citation type="submission" date="2018-09" db="EMBL/GenBank/DDBJ databases">
        <authorList>
            <person name="Tuo L."/>
        </authorList>
    </citation>
    <scope>NUCLEOTIDE SEQUENCE [LARGE SCALE GENOMIC DNA]</scope>
    <source>
        <strain evidence="6">M2BS4Y-1</strain>
    </source>
</reference>
<dbReference type="Pfam" id="PF00496">
    <property type="entry name" value="SBP_bac_5"/>
    <property type="match status" value="1"/>
</dbReference>
<feature type="transmembrane region" description="Helical" evidence="3">
    <location>
        <begin position="29"/>
        <end position="50"/>
    </location>
</feature>
<dbReference type="RefSeq" id="WP_119538647.1">
    <property type="nucleotide sequence ID" value="NZ_QYRN01000002.1"/>
</dbReference>
<dbReference type="AlphaFoldDB" id="A0A3A1WNB6"/>
<comment type="caution">
    <text evidence="5">The sequence shown here is derived from an EMBL/GenBank/DDBJ whole genome shotgun (WGS) entry which is preliminary data.</text>
</comment>
<accession>A0A3A1WNB6</accession>
<evidence type="ECO:0000313" key="6">
    <source>
        <dbReference type="Proteomes" id="UP000265750"/>
    </source>
</evidence>
<dbReference type="GO" id="GO:1904680">
    <property type="term" value="F:peptide transmembrane transporter activity"/>
    <property type="evidence" value="ECO:0007669"/>
    <property type="project" value="TreeGrafter"/>
</dbReference>
<dbReference type="CDD" id="cd08503">
    <property type="entry name" value="PBP2_NikA_DppA_OppA_like_17"/>
    <property type="match status" value="1"/>
</dbReference>
<evidence type="ECO:0000259" key="4">
    <source>
        <dbReference type="Pfam" id="PF00496"/>
    </source>
</evidence>
<feature type="domain" description="Solute-binding protein family 5" evidence="4">
    <location>
        <begin position="113"/>
        <end position="469"/>
    </location>
</feature>
<dbReference type="OrthoDB" id="8144963at2"/>
<keyword evidence="3" id="KW-0472">Membrane</keyword>
<dbReference type="Gene3D" id="3.10.105.10">
    <property type="entry name" value="Dipeptide-binding Protein, Domain 3"/>
    <property type="match status" value="1"/>
</dbReference>
<evidence type="ECO:0000313" key="5">
    <source>
        <dbReference type="EMBL" id="RIY02569.1"/>
    </source>
</evidence>
<dbReference type="EMBL" id="QYRN01000002">
    <property type="protein sequence ID" value="RIY02569.1"/>
    <property type="molecule type" value="Genomic_DNA"/>
</dbReference>
<dbReference type="GO" id="GO:0043190">
    <property type="term" value="C:ATP-binding cassette (ABC) transporter complex"/>
    <property type="evidence" value="ECO:0007669"/>
    <property type="project" value="InterPro"/>
</dbReference>
<keyword evidence="3" id="KW-1133">Transmembrane helix</keyword>
<dbReference type="SUPFAM" id="SSF53850">
    <property type="entry name" value="Periplasmic binding protein-like II"/>
    <property type="match status" value="1"/>
</dbReference>
<evidence type="ECO:0000256" key="1">
    <source>
        <dbReference type="ARBA" id="ARBA00004418"/>
    </source>
</evidence>
<dbReference type="InterPro" id="IPR000914">
    <property type="entry name" value="SBP_5_dom"/>
</dbReference>
<comment type="subcellular location">
    <subcellularLocation>
        <location evidence="1">Periplasm</location>
    </subcellularLocation>
</comment>
<keyword evidence="6" id="KW-1185">Reference proteome</keyword>
<name>A0A3A1WNB6_9HYPH</name>
<dbReference type="Proteomes" id="UP000265750">
    <property type="component" value="Unassembled WGS sequence"/>
</dbReference>
<keyword evidence="3" id="KW-0812">Transmembrane</keyword>
<dbReference type="GO" id="GO:0030288">
    <property type="term" value="C:outer membrane-bounded periplasmic space"/>
    <property type="evidence" value="ECO:0007669"/>
    <property type="project" value="UniProtKB-ARBA"/>
</dbReference>
<dbReference type="Gene3D" id="3.40.190.10">
    <property type="entry name" value="Periplasmic binding protein-like II"/>
    <property type="match status" value="1"/>
</dbReference>
<dbReference type="GO" id="GO:0015833">
    <property type="term" value="P:peptide transport"/>
    <property type="evidence" value="ECO:0007669"/>
    <property type="project" value="TreeGrafter"/>
</dbReference>
<evidence type="ECO:0000256" key="3">
    <source>
        <dbReference type="SAM" id="Phobius"/>
    </source>
</evidence>
<dbReference type="Gene3D" id="3.90.76.10">
    <property type="entry name" value="Dipeptide-binding Protein, Domain 1"/>
    <property type="match status" value="1"/>
</dbReference>
<sequence length="565" mass="62327">MFGTENGNTVNLRRQLADKAISRREFVRLAALLGASATAAYAFAGLPAYAQEAENLPFPPRDPKAQAGGILRFGQKVAKMDDPHVYSWNEMSNQSRPVIEYLTLVGPDNVTRGMLVESWQPSEDLKTWTLNVRKGVKWHNGDDFTAEHVAWNIRRWTDSDTGSAILGLSTFSALAQETGGTDAKGKPARKAPEGAIEVVDTHTLRLHLSKPVLSLPEDCGDYPCLVIHPSFQAPFSDNPIGTGPYTVKELKVGERCVLTRIHKTTTGEDFTYWGGDVYLDEIHFLDYDQESQTLALASGSVDAIYELTSDQLELAKGIEGAQIGVTSSAGTLCMRMQVDQKPFDDIRVRQAICKAADNGQTTTLLFPEGGKLGANFHVAPIHPEFFELPPQRRDVEGARALLAEAGYPDGLDLSIDVGNTDGPWQQATCEALRNQLADAGIRVAVNVMPSTKFWEVWMDTPFGATSWGHRPLGTMVLSQAYRTGAPWNETHYSNPEFDAALDAAEATIDVAERRRLMEKVETILRDDALMVQPFWRPIYILASATVHGYQPHPARQSQLTRVWMG</sequence>
<dbReference type="PROSITE" id="PS51318">
    <property type="entry name" value="TAT"/>
    <property type="match status" value="1"/>
</dbReference>
<organism evidence="5 6">
    <name type="scientific">Aureimonas flava</name>
    <dbReference type="NCBI Taxonomy" id="2320271"/>
    <lineage>
        <taxon>Bacteria</taxon>
        <taxon>Pseudomonadati</taxon>
        <taxon>Pseudomonadota</taxon>
        <taxon>Alphaproteobacteria</taxon>
        <taxon>Hyphomicrobiales</taxon>
        <taxon>Aurantimonadaceae</taxon>
        <taxon>Aureimonas</taxon>
    </lineage>
</organism>
<dbReference type="InterPro" id="IPR030678">
    <property type="entry name" value="Peptide/Ni-bd"/>
</dbReference>
<dbReference type="InterPro" id="IPR039424">
    <property type="entry name" value="SBP_5"/>
</dbReference>
<proteinExistence type="inferred from homology"/>
<dbReference type="InterPro" id="IPR006311">
    <property type="entry name" value="TAT_signal"/>
</dbReference>
<gene>
    <name evidence="5" type="ORF">D3218_04150</name>
</gene>
<protein>
    <submittedName>
        <fullName evidence="5">ABC transporter substrate-binding protein</fullName>
    </submittedName>
</protein>
<comment type="similarity">
    <text evidence="2">Belongs to the bacterial solute-binding protein 5 family.</text>
</comment>
<dbReference type="PANTHER" id="PTHR30290">
    <property type="entry name" value="PERIPLASMIC BINDING COMPONENT OF ABC TRANSPORTER"/>
    <property type="match status" value="1"/>
</dbReference>
<evidence type="ECO:0000256" key="2">
    <source>
        <dbReference type="ARBA" id="ARBA00005695"/>
    </source>
</evidence>
<dbReference type="PIRSF" id="PIRSF002741">
    <property type="entry name" value="MppA"/>
    <property type="match status" value="1"/>
</dbReference>